<dbReference type="InterPro" id="IPR017938">
    <property type="entry name" value="Riboflavin_synthase-like_b-brl"/>
</dbReference>
<evidence type="ECO:0000256" key="13">
    <source>
        <dbReference type="ARBA" id="ARBA00048649"/>
    </source>
</evidence>
<keyword evidence="9 15" id="KW-0521">NADP</keyword>
<dbReference type="EMBL" id="JAUJWU010000001">
    <property type="protein sequence ID" value="MDN7244909.1"/>
    <property type="molecule type" value="Genomic_DNA"/>
</dbReference>
<comment type="catalytic activity">
    <reaction evidence="13 15">
        <text>2 nitric oxide + NADH + 2 O2 = 2 nitrate + NAD(+) + H(+)</text>
        <dbReference type="Rhea" id="RHEA:19469"/>
        <dbReference type="ChEBI" id="CHEBI:15378"/>
        <dbReference type="ChEBI" id="CHEBI:15379"/>
        <dbReference type="ChEBI" id="CHEBI:16480"/>
        <dbReference type="ChEBI" id="CHEBI:17632"/>
        <dbReference type="ChEBI" id="CHEBI:57540"/>
        <dbReference type="ChEBI" id="CHEBI:57945"/>
        <dbReference type="EC" id="1.14.12.17"/>
    </reaction>
</comment>
<feature type="site" description="Influences the redox potential of the prosthetic heme and FAD groups" evidence="15">
    <location>
        <position position="391"/>
    </location>
</feature>
<feature type="active site" description="Charge relay system" evidence="15">
    <location>
        <position position="104"/>
    </location>
</feature>
<keyword evidence="10 15" id="KW-0560">Oxidoreductase</keyword>
<dbReference type="InterPro" id="IPR000971">
    <property type="entry name" value="Globin"/>
</dbReference>
<comment type="cofactor">
    <cofactor evidence="15">
        <name>FAD</name>
        <dbReference type="ChEBI" id="CHEBI:57692"/>
    </cofactor>
    <text evidence="15">Binds 1 FAD per subunit.</text>
</comment>
<dbReference type="PRINTS" id="PR00410">
    <property type="entry name" value="PHEHYDRXLASE"/>
</dbReference>
<dbReference type="InterPro" id="IPR012292">
    <property type="entry name" value="Globin/Proto"/>
</dbReference>
<feature type="domain" description="Globin" evidence="16">
    <location>
        <begin position="10"/>
        <end position="147"/>
    </location>
</feature>
<evidence type="ECO:0000259" key="17">
    <source>
        <dbReference type="PROSITE" id="PS51384"/>
    </source>
</evidence>
<protein>
    <recommendedName>
        <fullName evidence="15">Flavohemoprotein</fullName>
    </recommendedName>
    <alternativeName>
        <fullName evidence="15">Flavohemoglobin</fullName>
    </alternativeName>
    <alternativeName>
        <fullName evidence="15">Hemoglobin-like protein</fullName>
    </alternativeName>
    <alternativeName>
        <fullName evidence="15">Nitric oxide dioxygenase</fullName>
        <shortName evidence="15">NO oxygenase</shortName>
        <shortName evidence="15">NOD</shortName>
        <ecNumber evidence="15">1.14.12.17</ecNumber>
    </alternativeName>
</protein>
<comment type="cofactor">
    <cofactor evidence="15">
        <name>heme b</name>
        <dbReference type="ChEBI" id="CHEBI:60344"/>
    </cofactor>
    <text evidence="15">Binds 1 heme b (iron(II)-protoporphyrin IX) group per subunit.</text>
</comment>
<proteinExistence type="inferred from homology"/>
<dbReference type="SUPFAM" id="SSF46458">
    <property type="entry name" value="Globin-like"/>
    <property type="match status" value="1"/>
</dbReference>
<dbReference type="InterPro" id="IPR017927">
    <property type="entry name" value="FAD-bd_FR_type"/>
</dbReference>
<evidence type="ECO:0000256" key="1">
    <source>
        <dbReference type="ARBA" id="ARBA00006401"/>
    </source>
</evidence>
<reference evidence="18 19" key="1">
    <citation type="submission" date="2023-07" db="EMBL/GenBank/DDBJ databases">
        <title>Novel species in genus Planococcus.</title>
        <authorList>
            <person name="Ning S."/>
        </authorList>
    </citation>
    <scope>NUCLEOTIDE SEQUENCE [LARGE SCALE GENOMIC DNA]</scope>
    <source>
        <strain evidence="18 19">N017</strain>
    </source>
</reference>
<name>A0ABT8NB44_9BACL</name>
<dbReference type="InterPro" id="IPR001433">
    <property type="entry name" value="OxRdtase_FAD/NAD-bd"/>
</dbReference>
<dbReference type="Pfam" id="PF00970">
    <property type="entry name" value="FAD_binding_6"/>
    <property type="match status" value="1"/>
</dbReference>
<dbReference type="HAMAP" id="MF_01252">
    <property type="entry name" value="Hmp"/>
    <property type="match status" value="1"/>
</dbReference>
<dbReference type="Pfam" id="PF00175">
    <property type="entry name" value="NAD_binding_1"/>
    <property type="match status" value="1"/>
</dbReference>
<dbReference type="CDD" id="cd06184">
    <property type="entry name" value="flavohem_like_fad_nad_binding"/>
    <property type="match status" value="1"/>
</dbReference>
<comment type="catalytic activity">
    <reaction evidence="14 15">
        <text>2 nitric oxide + NADPH + 2 O2 = 2 nitrate + NADP(+) + H(+)</text>
        <dbReference type="Rhea" id="RHEA:19465"/>
        <dbReference type="ChEBI" id="CHEBI:15378"/>
        <dbReference type="ChEBI" id="CHEBI:15379"/>
        <dbReference type="ChEBI" id="CHEBI:16480"/>
        <dbReference type="ChEBI" id="CHEBI:17632"/>
        <dbReference type="ChEBI" id="CHEBI:57783"/>
        <dbReference type="ChEBI" id="CHEBI:58349"/>
        <dbReference type="EC" id="1.14.12.17"/>
    </reaction>
</comment>
<evidence type="ECO:0000256" key="8">
    <source>
        <dbReference type="ARBA" id="ARBA00022827"/>
    </source>
</evidence>
<keyword evidence="15" id="KW-0216">Detoxification</keyword>
<keyword evidence="3 15" id="KW-0813">Transport</keyword>
<evidence type="ECO:0000256" key="15">
    <source>
        <dbReference type="HAMAP-Rule" id="MF_01252"/>
    </source>
</evidence>
<keyword evidence="5 15" id="KW-0561">Oxygen transport</keyword>
<comment type="similarity">
    <text evidence="1 15">In the C-terminal section; belongs to the flavoprotein pyridine nucleotide cytochrome reductase family.</text>
</comment>
<sequence>MQNERSSCIMLSNEAKMIVKSTAPVLEEHGVAITTRFYKRLFEEHPELLNIFNHANQAQGRQQTALAKTVYAAAVHIDDLEEIMPAVIQIAHKHVSLGVKPEHYPIVGANLLIAMKEVLGDAATNEIIQAWSDAYGVIADAFISVEKSMYQNTAEQENGWNYFKDFVVDRKVNESEIITSFYLKPADGSNVPTYIPGQYISVRVSIPGEEYMMIRQYSLSQASKPDEFRISVKREADNDPNGIVSIFLHKQIKEGDRLEVSAPAGVFVLDAAKTTPVAFISGGVGITPMMSMFETVATSTPERPAVFLHGARNRYQHAFDEDIRQFAERMENASYKTVYSDEENGFITREMLEEFVDPSGDAYVCGPVPFMVSMIRELRNIGMQDEQIHYEFFGPAMDLEESTIQ</sequence>
<feature type="site" description="Involved in heme-bound ligand stabilization and O-O bond activation" evidence="15">
    <location>
        <position position="38"/>
    </location>
</feature>
<feature type="domain" description="FAD-binding FR-type" evidence="17">
    <location>
        <begin position="161"/>
        <end position="270"/>
    </location>
</feature>
<keyword evidence="4 15" id="KW-0349">Heme</keyword>
<evidence type="ECO:0000256" key="7">
    <source>
        <dbReference type="ARBA" id="ARBA00022723"/>
    </source>
</evidence>
<dbReference type="InterPro" id="IPR001709">
    <property type="entry name" value="Flavoprot_Pyr_Nucl_cyt_Rdtase"/>
</dbReference>
<accession>A0ABT8NB44</accession>
<dbReference type="PROSITE" id="PS51384">
    <property type="entry name" value="FAD_FR"/>
    <property type="match status" value="1"/>
</dbReference>
<keyword evidence="6 15" id="KW-0285">Flavoprotein</keyword>
<evidence type="ECO:0000256" key="11">
    <source>
        <dbReference type="ARBA" id="ARBA00023004"/>
    </source>
</evidence>
<evidence type="ECO:0000256" key="14">
    <source>
        <dbReference type="ARBA" id="ARBA00049433"/>
    </source>
</evidence>
<dbReference type="PANTHER" id="PTHR43396">
    <property type="entry name" value="FLAVOHEMOPROTEIN"/>
    <property type="match status" value="1"/>
</dbReference>
<dbReference type="GO" id="GO:0008941">
    <property type="term" value="F:nitric oxide dioxygenase NAD(P)H activity"/>
    <property type="evidence" value="ECO:0007669"/>
    <property type="project" value="UniProtKB-EC"/>
</dbReference>
<dbReference type="Gene3D" id="1.10.490.10">
    <property type="entry name" value="Globins"/>
    <property type="match status" value="1"/>
</dbReference>
<evidence type="ECO:0000313" key="19">
    <source>
        <dbReference type="Proteomes" id="UP001172142"/>
    </source>
</evidence>
<evidence type="ECO:0000256" key="10">
    <source>
        <dbReference type="ARBA" id="ARBA00023002"/>
    </source>
</evidence>
<dbReference type="InterPro" id="IPR008333">
    <property type="entry name" value="Cbr1-like_FAD-bd_dom"/>
</dbReference>
<keyword evidence="19" id="KW-1185">Reference proteome</keyword>
<dbReference type="InterPro" id="IPR039261">
    <property type="entry name" value="FNR_nucleotide-bd"/>
</dbReference>
<gene>
    <name evidence="18" type="primary">hmpA</name>
    <name evidence="15" type="synonym">hmp</name>
    <name evidence="18" type="ORF">QWY13_05310</name>
</gene>
<evidence type="ECO:0000256" key="6">
    <source>
        <dbReference type="ARBA" id="ARBA00022630"/>
    </source>
</evidence>
<dbReference type="InterPro" id="IPR009050">
    <property type="entry name" value="Globin-like_sf"/>
</dbReference>
<evidence type="ECO:0000313" key="18">
    <source>
        <dbReference type="EMBL" id="MDN7244909.1"/>
    </source>
</evidence>
<dbReference type="PANTHER" id="PTHR43396:SF3">
    <property type="entry name" value="FLAVOHEMOPROTEIN"/>
    <property type="match status" value="1"/>
</dbReference>
<keyword evidence="12 15" id="KW-0520">NAD</keyword>
<dbReference type="Gene3D" id="3.40.50.80">
    <property type="entry name" value="Nucleotide-binding domain of ferredoxin-NADP reductase (FNR) module"/>
    <property type="match status" value="1"/>
</dbReference>
<comment type="function">
    <text evidence="15">Is involved in NO detoxification in an aerobic process, termed nitric oxide dioxygenase (NOD) reaction that utilizes O(2) and NAD(P)H to convert NO to nitrate, which protects the bacterium from various noxious nitrogen compounds. Therefore, plays a central role in the inducible response to nitrosative stress.</text>
</comment>
<dbReference type="PRINTS" id="PR00371">
    <property type="entry name" value="FPNCR"/>
</dbReference>
<comment type="caution">
    <text evidence="18">The sequence shown here is derived from an EMBL/GenBank/DDBJ whole genome shotgun (WGS) entry which is preliminary data.</text>
</comment>
<keyword evidence="7 15" id="KW-0479">Metal-binding</keyword>
<evidence type="ECO:0000256" key="2">
    <source>
        <dbReference type="ARBA" id="ARBA00008414"/>
    </source>
</evidence>
<evidence type="ECO:0000256" key="5">
    <source>
        <dbReference type="ARBA" id="ARBA00022621"/>
    </source>
</evidence>
<dbReference type="Gene3D" id="2.40.30.10">
    <property type="entry name" value="Translation factors"/>
    <property type="match status" value="1"/>
</dbReference>
<dbReference type="EC" id="1.14.12.17" evidence="15"/>
<evidence type="ECO:0000256" key="4">
    <source>
        <dbReference type="ARBA" id="ARBA00022617"/>
    </source>
</evidence>
<organism evidence="18 19">
    <name type="scientific">Planococcus shenhongbingii</name>
    <dbReference type="NCBI Taxonomy" id="3058398"/>
    <lineage>
        <taxon>Bacteria</taxon>
        <taxon>Bacillati</taxon>
        <taxon>Bacillota</taxon>
        <taxon>Bacilli</taxon>
        <taxon>Bacillales</taxon>
        <taxon>Caryophanaceae</taxon>
        <taxon>Planococcus</taxon>
    </lineage>
</organism>
<feature type="region of interest" description="Reductase" evidence="15">
    <location>
        <begin position="158"/>
        <end position="405"/>
    </location>
</feature>
<dbReference type="Pfam" id="PF00042">
    <property type="entry name" value="Globin"/>
    <property type="match status" value="1"/>
</dbReference>
<feature type="active site" description="Charge relay system" evidence="15">
    <location>
        <position position="146"/>
    </location>
</feature>
<dbReference type="PROSITE" id="PS01033">
    <property type="entry name" value="GLOBIN"/>
    <property type="match status" value="1"/>
</dbReference>
<comment type="domain">
    <text evidence="15">Consists of two distinct domains; an N-terminal heme-containing oxygen-binding domain and a C-terminal reductase domain with binding sites for FAD and NAD(P)H.</text>
</comment>
<keyword evidence="11 15" id="KW-0408">Iron</keyword>
<dbReference type="Proteomes" id="UP001172142">
    <property type="component" value="Unassembled WGS sequence"/>
</dbReference>
<dbReference type="NCBIfam" id="NF009805">
    <property type="entry name" value="PRK13289.1"/>
    <property type="match status" value="1"/>
</dbReference>
<dbReference type="SUPFAM" id="SSF63380">
    <property type="entry name" value="Riboflavin synthase domain-like"/>
    <property type="match status" value="1"/>
</dbReference>
<comment type="similarity">
    <text evidence="2 15">Belongs to the globin family. Two-domain flavohemoproteins subfamily.</text>
</comment>
<evidence type="ECO:0000256" key="12">
    <source>
        <dbReference type="ARBA" id="ARBA00023027"/>
    </source>
</evidence>
<feature type="binding site" evidence="15">
    <location>
        <begin position="392"/>
        <end position="395"/>
    </location>
    <ligand>
        <name>FAD</name>
        <dbReference type="ChEBI" id="CHEBI:57692"/>
    </ligand>
</feature>
<dbReference type="SUPFAM" id="SSF52343">
    <property type="entry name" value="Ferredoxin reductase-like, C-terminal NADP-linked domain"/>
    <property type="match status" value="1"/>
</dbReference>
<feature type="site" description="Influences the redox potential of the prosthetic heme and FAD groups" evidence="15">
    <location>
        <position position="93"/>
    </location>
</feature>
<feature type="binding site" description="proximal binding residue" evidence="15">
    <location>
        <position position="94"/>
    </location>
    <ligand>
        <name>heme b</name>
        <dbReference type="ChEBI" id="CHEBI:60344"/>
    </ligand>
    <ligandPart>
        <name>Fe</name>
        <dbReference type="ChEBI" id="CHEBI:18248"/>
    </ligandPart>
</feature>
<feature type="binding site" evidence="15">
    <location>
        <position position="199"/>
    </location>
    <ligand>
        <name>FAD</name>
        <dbReference type="ChEBI" id="CHEBI:57692"/>
    </ligand>
</feature>
<dbReference type="RefSeq" id="WP_301855393.1">
    <property type="nucleotide sequence ID" value="NZ_JAUJWU010000001.1"/>
</dbReference>
<feature type="binding site" evidence="15">
    <location>
        <begin position="215"/>
        <end position="218"/>
    </location>
    <ligand>
        <name>FAD</name>
        <dbReference type="ChEBI" id="CHEBI:57692"/>
    </ligand>
</feature>
<evidence type="ECO:0000256" key="3">
    <source>
        <dbReference type="ARBA" id="ARBA00022448"/>
    </source>
</evidence>
<dbReference type="CDD" id="cd14777">
    <property type="entry name" value="Yhb1-globin-like"/>
    <property type="match status" value="1"/>
</dbReference>
<evidence type="ECO:0000256" key="9">
    <source>
        <dbReference type="ARBA" id="ARBA00022857"/>
    </source>
</evidence>
<keyword evidence="8 15" id="KW-0274">FAD</keyword>
<feature type="binding site" evidence="15">
    <location>
        <begin position="283"/>
        <end position="288"/>
    </location>
    <ligand>
        <name>NADP(+)</name>
        <dbReference type="ChEBI" id="CHEBI:58349"/>
    </ligand>
</feature>
<evidence type="ECO:0000259" key="16">
    <source>
        <dbReference type="PROSITE" id="PS01033"/>
    </source>
</evidence>
<dbReference type="InterPro" id="IPR023950">
    <property type="entry name" value="Hmp"/>
</dbReference>